<accession>A0AB34D6T1</accession>
<gene>
    <name evidence="2" type="ORF">F8158_12860</name>
</gene>
<dbReference type="AlphaFoldDB" id="A0AB34D6T1"/>
<dbReference type="Pfam" id="PF13091">
    <property type="entry name" value="PLDc_2"/>
    <property type="match status" value="1"/>
</dbReference>
<dbReference type="SUPFAM" id="SSF56024">
    <property type="entry name" value="Phospholipase D/nuclease"/>
    <property type="match status" value="1"/>
</dbReference>
<evidence type="ECO:0000313" key="2">
    <source>
        <dbReference type="EMBL" id="KAB2498171.1"/>
    </source>
</evidence>
<evidence type="ECO:0000259" key="1">
    <source>
        <dbReference type="PROSITE" id="PS50035"/>
    </source>
</evidence>
<dbReference type="CDD" id="cd00138">
    <property type="entry name" value="PLDc_SF"/>
    <property type="match status" value="1"/>
</dbReference>
<dbReference type="RefSeq" id="WP_084065337.1">
    <property type="nucleotide sequence ID" value="NZ_NTXU01000052.1"/>
</dbReference>
<dbReference type="GO" id="GO:0003824">
    <property type="term" value="F:catalytic activity"/>
    <property type="evidence" value="ECO:0007669"/>
    <property type="project" value="InterPro"/>
</dbReference>
<reference evidence="2 3" key="1">
    <citation type="submission" date="2019-10" db="EMBL/GenBank/DDBJ databases">
        <title>Bacillus from the desert of Cuatro Cinegas, Coahuila.</title>
        <authorList>
            <person name="Olmedo-Alvarez G."/>
            <person name="Saldana S."/>
            <person name="Barcelo D."/>
        </authorList>
    </citation>
    <scope>NUCLEOTIDE SEQUENCE [LARGE SCALE GENOMIC DNA]</scope>
    <source>
        <strain evidence="2 3">CH101a_3T</strain>
    </source>
</reference>
<dbReference type="InterPro" id="IPR025202">
    <property type="entry name" value="PLD-like_dom"/>
</dbReference>
<evidence type="ECO:0000313" key="3">
    <source>
        <dbReference type="Proteomes" id="UP000477920"/>
    </source>
</evidence>
<organism evidence="2 3">
    <name type="scientific">Bacillus cereus</name>
    <dbReference type="NCBI Taxonomy" id="1396"/>
    <lineage>
        <taxon>Bacteria</taxon>
        <taxon>Bacillati</taxon>
        <taxon>Bacillota</taxon>
        <taxon>Bacilli</taxon>
        <taxon>Bacillales</taxon>
        <taxon>Bacillaceae</taxon>
        <taxon>Bacillus</taxon>
        <taxon>Bacillus cereus group</taxon>
    </lineage>
</organism>
<dbReference type="InterPro" id="IPR001736">
    <property type="entry name" value="PLipase_D/transphosphatidylase"/>
</dbReference>
<comment type="caution">
    <text evidence="2">The sequence shown here is derived from an EMBL/GenBank/DDBJ whole genome shotgun (WGS) entry which is preliminary data.</text>
</comment>
<protein>
    <recommendedName>
        <fullName evidence="1">PLD phosphodiesterase domain-containing protein</fullName>
    </recommendedName>
</protein>
<feature type="domain" description="PLD phosphodiesterase" evidence="1">
    <location>
        <begin position="216"/>
        <end position="243"/>
    </location>
</feature>
<dbReference type="EMBL" id="WBPB01000027">
    <property type="protein sequence ID" value="KAB2498171.1"/>
    <property type="molecule type" value="Genomic_DNA"/>
</dbReference>
<dbReference type="GO" id="GO:0006793">
    <property type="term" value="P:phosphorus metabolic process"/>
    <property type="evidence" value="ECO:0007669"/>
    <property type="project" value="UniProtKB-ARBA"/>
</dbReference>
<sequence>MIRLINLTKKNKLDSALIKWAGIFRYLQCIQPNGFTLKEWISLNKQHIDEGIVHTLFRILEDMELIKQSQNKYIVINDIQLQRIFELAEIVGSFDYDSLETENEQLLWTIPHGINPVIPRRISKHFEYLNTWIQNLIQTANKRIIFFSPYYSVAGIQQLMISLKALSENKSGITIDWIVNDYDLDMNRKAFEYLLEQSLHENIQMRIFEPLEKQEKKLWFHAKLLLIDQEKGYMGSANFSERALQTQFELGVPLNEQQTKSLVQLIDFWIVSGQFSAKIIV</sequence>
<dbReference type="Proteomes" id="UP000477920">
    <property type="component" value="Unassembled WGS sequence"/>
</dbReference>
<name>A0AB34D6T1_BACCE</name>
<dbReference type="PROSITE" id="PS50035">
    <property type="entry name" value="PLD"/>
    <property type="match status" value="1"/>
</dbReference>
<proteinExistence type="predicted"/>
<dbReference type="Gene3D" id="3.30.870.10">
    <property type="entry name" value="Endonuclease Chain A"/>
    <property type="match status" value="1"/>
</dbReference>